<protein>
    <submittedName>
        <fullName evidence="2">Uncharacterized protein</fullName>
    </submittedName>
</protein>
<name>A0A9P4H7E5_9PLEO</name>
<feature type="region of interest" description="Disordered" evidence="1">
    <location>
        <begin position="96"/>
        <end position="118"/>
    </location>
</feature>
<proteinExistence type="predicted"/>
<dbReference type="Proteomes" id="UP000799777">
    <property type="component" value="Unassembled WGS sequence"/>
</dbReference>
<sequence length="322" mass="36244">MPPSTTFKIPDMPFARTKSFQAGPETLNADGHVGVDAGVESASSQIPLATVTLDDLQGLNVPVVAGGLSASASWAHMRNEMDVCFEKRPEIKSSVKSYPSSGAEHYSAHSHREPVSNDSNELLWPNDAVLTEAFSAKNLNQDLLRCAHVREPGVEYPDNGIHYLVTELARAHRFLKLRPRWRSMKYIADWTREMYALLTAVENEKNGLQPWEPLSEVLNEYVTALDDYQSSTNIITQNFCRKTKTKMVDTMIDVTVDMMAMESELQCLMADLPGLRFTPAIKLMKQIIDEDCEEQGSLLLWTIPETEGRFRTRLSSAWTWTD</sequence>
<accession>A0A9P4H7E5</accession>
<evidence type="ECO:0000313" key="2">
    <source>
        <dbReference type="EMBL" id="KAF2028917.1"/>
    </source>
</evidence>
<evidence type="ECO:0000256" key="1">
    <source>
        <dbReference type="SAM" id="MobiDB-lite"/>
    </source>
</evidence>
<gene>
    <name evidence="2" type="ORF">EK21DRAFT_90279</name>
</gene>
<dbReference type="AlphaFoldDB" id="A0A9P4H7E5"/>
<organism evidence="2 3">
    <name type="scientific">Setomelanomma holmii</name>
    <dbReference type="NCBI Taxonomy" id="210430"/>
    <lineage>
        <taxon>Eukaryota</taxon>
        <taxon>Fungi</taxon>
        <taxon>Dikarya</taxon>
        <taxon>Ascomycota</taxon>
        <taxon>Pezizomycotina</taxon>
        <taxon>Dothideomycetes</taxon>
        <taxon>Pleosporomycetidae</taxon>
        <taxon>Pleosporales</taxon>
        <taxon>Pleosporineae</taxon>
        <taxon>Phaeosphaeriaceae</taxon>
        <taxon>Setomelanomma</taxon>
    </lineage>
</organism>
<dbReference type="OrthoDB" id="3694332at2759"/>
<dbReference type="EMBL" id="ML978207">
    <property type="protein sequence ID" value="KAF2028917.1"/>
    <property type="molecule type" value="Genomic_DNA"/>
</dbReference>
<evidence type="ECO:0000313" key="3">
    <source>
        <dbReference type="Proteomes" id="UP000799777"/>
    </source>
</evidence>
<comment type="caution">
    <text evidence="2">The sequence shown here is derived from an EMBL/GenBank/DDBJ whole genome shotgun (WGS) entry which is preliminary data.</text>
</comment>
<keyword evidence="3" id="KW-1185">Reference proteome</keyword>
<reference evidence="2" key="1">
    <citation type="journal article" date="2020" name="Stud. Mycol.">
        <title>101 Dothideomycetes genomes: a test case for predicting lifestyles and emergence of pathogens.</title>
        <authorList>
            <person name="Haridas S."/>
            <person name="Albert R."/>
            <person name="Binder M."/>
            <person name="Bloem J."/>
            <person name="Labutti K."/>
            <person name="Salamov A."/>
            <person name="Andreopoulos B."/>
            <person name="Baker S."/>
            <person name="Barry K."/>
            <person name="Bills G."/>
            <person name="Bluhm B."/>
            <person name="Cannon C."/>
            <person name="Castanera R."/>
            <person name="Culley D."/>
            <person name="Daum C."/>
            <person name="Ezra D."/>
            <person name="Gonzalez J."/>
            <person name="Henrissat B."/>
            <person name="Kuo A."/>
            <person name="Liang C."/>
            <person name="Lipzen A."/>
            <person name="Lutzoni F."/>
            <person name="Magnuson J."/>
            <person name="Mondo S."/>
            <person name="Nolan M."/>
            <person name="Ohm R."/>
            <person name="Pangilinan J."/>
            <person name="Park H.-J."/>
            <person name="Ramirez L."/>
            <person name="Alfaro M."/>
            <person name="Sun H."/>
            <person name="Tritt A."/>
            <person name="Yoshinaga Y."/>
            <person name="Zwiers L.-H."/>
            <person name="Turgeon B."/>
            <person name="Goodwin S."/>
            <person name="Spatafora J."/>
            <person name="Crous P."/>
            <person name="Grigoriev I."/>
        </authorList>
    </citation>
    <scope>NUCLEOTIDE SEQUENCE</scope>
    <source>
        <strain evidence="2">CBS 110217</strain>
    </source>
</reference>
<feature type="compositionally biased region" description="Basic and acidic residues" evidence="1">
    <location>
        <begin position="106"/>
        <end position="115"/>
    </location>
</feature>